<dbReference type="InterPro" id="IPR020846">
    <property type="entry name" value="MFS_dom"/>
</dbReference>
<feature type="transmembrane region" description="Helical" evidence="8">
    <location>
        <begin position="61"/>
        <end position="78"/>
    </location>
</feature>
<dbReference type="CDD" id="cd17321">
    <property type="entry name" value="MFS_MMR_MDR_like"/>
    <property type="match status" value="1"/>
</dbReference>
<organism evidence="10 11">
    <name type="scientific">Streptomyces justiciae</name>
    <dbReference type="NCBI Taxonomy" id="2780140"/>
    <lineage>
        <taxon>Bacteria</taxon>
        <taxon>Bacillati</taxon>
        <taxon>Actinomycetota</taxon>
        <taxon>Actinomycetes</taxon>
        <taxon>Kitasatosporales</taxon>
        <taxon>Streptomycetaceae</taxon>
        <taxon>Streptomyces</taxon>
    </lineage>
</organism>
<feature type="transmembrane region" description="Helical" evidence="8">
    <location>
        <begin position="90"/>
        <end position="110"/>
    </location>
</feature>
<keyword evidence="11" id="KW-1185">Reference proteome</keyword>
<keyword evidence="5 8" id="KW-1133">Transmembrane helix</keyword>
<feature type="transmembrane region" description="Helical" evidence="8">
    <location>
        <begin position="343"/>
        <end position="361"/>
    </location>
</feature>
<dbReference type="Gene3D" id="1.20.1250.20">
    <property type="entry name" value="MFS general substrate transporter like domains"/>
    <property type="match status" value="1"/>
</dbReference>
<evidence type="ECO:0000256" key="8">
    <source>
        <dbReference type="SAM" id="Phobius"/>
    </source>
</evidence>
<sequence length="505" mass="51748">METKSAAAGPSSGAAGDAKRWWILAVICTAYLMVGVDLTVVNLALPSAQEALDFTDTDRQWIVTAYALPFGSLLLFCGRLSDLIGRKQTFIIGLSGFALASAVGGAATNFEVLVTARAGQGVFAAMLAPAALALLATTFTDPQEKGKAFGIFSAVAASGTGLGLILGGALTSTLNWRWCLYINLLFAGVALVGSLLLLKAQPKTGARMDIPGVLLASAGMFCVVYGFSNAADDSWSTPKTWGVLALGAVLLIVFAIWQTRATSPLLPPRVVLDRNRGGAYLATLFVGTGIFGIMLFLVYFMQNDLGYSAVTSGFALLPMIVFTGVGANVSAIKLMPKHGPRPLVTLGLLANAVGMAWLTGIDLDSGYLTHLLGPTSLVGIGMGLIYGAALRTGTAGIAPQDAGIASAMVNTGQQLGGATGAALLNTIAATAAADWLTGHAQGKPSAEQLHLAAIDGYTTVFWWCTAIFVAGAVLCGLLLRRGPLPAPAGAPAPAPAKQTASAESA</sequence>
<evidence type="ECO:0000256" key="1">
    <source>
        <dbReference type="ARBA" id="ARBA00004651"/>
    </source>
</evidence>
<feature type="transmembrane region" description="Helical" evidence="8">
    <location>
        <begin position="307"/>
        <end position="331"/>
    </location>
</feature>
<feature type="transmembrane region" description="Helical" evidence="8">
    <location>
        <begin position="460"/>
        <end position="479"/>
    </location>
</feature>
<feature type="transmembrane region" description="Helical" evidence="8">
    <location>
        <begin position="180"/>
        <end position="198"/>
    </location>
</feature>
<reference evidence="11" key="1">
    <citation type="submission" date="2023-07" db="EMBL/GenBank/DDBJ databases">
        <title>Draft genome sequence of the endophytic actinobacterium Streptomyces justiciae WPN32, a potential antibiotic producer.</title>
        <authorList>
            <person name="Yasawong M."/>
            <person name="Pana W."/>
            <person name="Ganta P."/>
            <person name="Santapan N."/>
            <person name="Songngamsuk T."/>
            <person name="Phatcharaharikarn M."/>
            <person name="Kerdtoob S."/>
            <person name="Nantapong N."/>
        </authorList>
    </citation>
    <scope>NUCLEOTIDE SEQUENCE [LARGE SCALE GENOMIC DNA]</scope>
    <source>
        <strain evidence="11">WPN32</strain>
    </source>
</reference>
<evidence type="ECO:0000313" key="10">
    <source>
        <dbReference type="EMBL" id="MDT7847518.1"/>
    </source>
</evidence>
<name>A0ABU3M9P4_9ACTN</name>
<keyword evidence="4 8" id="KW-0812">Transmembrane</keyword>
<feature type="transmembrane region" description="Helical" evidence="8">
    <location>
        <begin position="122"/>
        <end position="139"/>
    </location>
</feature>
<dbReference type="SUPFAM" id="SSF103473">
    <property type="entry name" value="MFS general substrate transporter"/>
    <property type="match status" value="1"/>
</dbReference>
<accession>A0ABU3M9P4</accession>
<feature type="transmembrane region" description="Helical" evidence="8">
    <location>
        <begin position="210"/>
        <end position="228"/>
    </location>
</feature>
<feature type="domain" description="Major facilitator superfamily (MFS) profile" evidence="9">
    <location>
        <begin position="23"/>
        <end position="483"/>
    </location>
</feature>
<dbReference type="Proteomes" id="UP001257948">
    <property type="component" value="Unassembled WGS sequence"/>
</dbReference>
<dbReference type="InterPro" id="IPR011701">
    <property type="entry name" value="MFS"/>
</dbReference>
<dbReference type="InterPro" id="IPR036259">
    <property type="entry name" value="MFS_trans_sf"/>
</dbReference>
<dbReference type="PANTHER" id="PTHR42718">
    <property type="entry name" value="MAJOR FACILITATOR SUPERFAMILY MULTIDRUG TRANSPORTER MFSC"/>
    <property type="match status" value="1"/>
</dbReference>
<evidence type="ECO:0000256" key="2">
    <source>
        <dbReference type="ARBA" id="ARBA00022448"/>
    </source>
</evidence>
<feature type="transmembrane region" description="Helical" evidence="8">
    <location>
        <begin position="151"/>
        <end position="174"/>
    </location>
</feature>
<keyword evidence="7" id="KW-0046">Antibiotic resistance</keyword>
<dbReference type="EMBL" id="JAVTLL010000052">
    <property type="protein sequence ID" value="MDT7847518.1"/>
    <property type="molecule type" value="Genomic_DNA"/>
</dbReference>
<feature type="transmembrane region" description="Helical" evidence="8">
    <location>
        <begin position="21"/>
        <end position="41"/>
    </location>
</feature>
<dbReference type="Pfam" id="PF07690">
    <property type="entry name" value="MFS_1"/>
    <property type="match status" value="1"/>
</dbReference>
<feature type="transmembrane region" description="Helical" evidence="8">
    <location>
        <begin position="367"/>
        <end position="389"/>
    </location>
</feature>
<feature type="transmembrane region" description="Helical" evidence="8">
    <location>
        <begin position="240"/>
        <end position="257"/>
    </location>
</feature>
<keyword evidence="6 8" id="KW-0472">Membrane</keyword>
<comment type="subcellular location">
    <subcellularLocation>
        <location evidence="1">Cell membrane</location>
        <topology evidence="1">Multi-pass membrane protein</topology>
    </subcellularLocation>
</comment>
<evidence type="ECO:0000256" key="4">
    <source>
        <dbReference type="ARBA" id="ARBA00022692"/>
    </source>
</evidence>
<dbReference type="Gene3D" id="1.20.1720.10">
    <property type="entry name" value="Multidrug resistance protein D"/>
    <property type="match status" value="1"/>
</dbReference>
<comment type="caution">
    <text evidence="10">The sequence shown here is derived from an EMBL/GenBank/DDBJ whole genome shotgun (WGS) entry which is preliminary data.</text>
</comment>
<keyword evidence="2" id="KW-0813">Transport</keyword>
<evidence type="ECO:0000259" key="9">
    <source>
        <dbReference type="PROSITE" id="PS50850"/>
    </source>
</evidence>
<evidence type="ECO:0000256" key="5">
    <source>
        <dbReference type="ARBA" id="ARBA00022989"/>
    </source>
</evidence>
<keyword evidence="3" id="KW-1003">Cell membrane</keyword>
<dbReference type="PANTHER" id="PTHR42718:SF46">
    <property type="entry name" value="BLR6921 PROTEIN"/>
    <property type="match status" value="1"/>
</dbReference>
<dbReference type="PROSITE" id="PS50850">
    <property type="entry name" value="MFS"/>
    <property type="match status" value="1"/>
</dbReference>
<evidence type="ECO:0000256" key="7">
    <source>
        <dbReference type="ARBA" id="ARBA00023251"/>
    </source>
</evidence>
<evidence type="ECO:0000256" key="3">
    <source>
        <dbReference type="ARBA" id="ARBA00022475"/>
    </source>
</evidence>
<feature type="transmembrane region" description="Helical" evidence="8">
    <location>
        <begin position="278"/>
        <end position="301"/>
    </location>
</feature>
<proteinExistence type="predicted"/>
<gene>
    <name evidence="10" type="ORF">RQC66_43080</name>
</gene>
<evidence type="ECO:0000256" key="6">
    <source>
        <dbReference type="ARBA" id="ARBA00023136"/>
    </source>
</evidence>
<evidence type="ECO:0000313" key="11">
    <source>
        <dbReference type="Proteomes" id="UP001257948"/>
    </source>
</evidence>
<protein>
    <submittedName>
        <fullName evidence="10">MFS transporter</fullName>
    </submittedName>
</protein>